<dbReference type="EMBL" id="UFWD01000003">
    <property type="protein sequence ID" value="SUY83623.1"/>
    <property type="molecule type" value="Genomic_DNA"/>
</dbReference>
<evidence type="ECO:0000313" key="1">
    <source>
        <dbReference type="EMBL" id="SUY83623.1"/>
    </source>
</evidence>
<reference evidence="1" key="1">
    <citation type="submission" date="2018-06" db="EMBL/GenBank/DDBJ databases">
        <authorList>
            <consortium name="Pathogen Informatics"/>
            <person name="Doyle S."/>
        </authorList>
    </citation>
    <scope>NUCLEOTIDE SEQUENCE</scope>
    <source>
        <strain evidence="1">NCTC13307</strain>
    </source>
</reference>
<dbReference type="Gene3D" id="3.20.20.140">
    <property type="entry name" value="Metal-dependent hydrolases"/>
    <property type="match status" value="1"/>
</dbReference>
<protein>
    <submittedName>
        <fullName evidence="1">D-aminoacylase</fullName>
    </submittedName>
</protein>
<name>A0A381KM41_CLODI</name>
<accession>A0A381KM41</accession>
<gene>
    <name evidence="1" type="ORF">NCTC13307_04753</name>
</gene>
<dbReference type="AlphaFoldDB" id="A0A381KM41"/>
<sequence length="46" mass="5145">MNGIYTSHIRDYIGRYNAVKEAIEVGQKSGARVQVSHLSPVENRSI</sequence>
<organism evidence="1">
    <name type="scientific">Clostridioides difficile</name>
    <name type="common">Peptoclostridium difficile</name>
    <dbReference type="NCBI Taxonomy" id="1496"/>
    <lineage>
        <taxon>Bacteria</taxon>
        <taxon>Bacillati</taxon>
        <taxon>Bacillota</taxon>
        <taxon>Clostridia</taxon>
        <taxon>Peptostreptococcales</taxon>
        <taxon>Peptostreptococcaceae</taxon>
        <taxon>Clostridioides</taxon>
    </lineage>
</organism>
<proteinExistence type="predicted"/>